<dbReference type="OrthoDB" id="5064119at2759"/>
<dbReference type="VEuPathDB" id="FungiDB:MCYG_01081"/>
<dbReference type="HOGENOM" id="CLU_1562447_0_0_1"/>
<dbReference type="AlphaFoldDB" id="C5FEF9"/>
<proteinExistence type="predicted"/>
<dbReference type="GeneID" id="9228352"/>
<sequence length="171" mass="18876">MPTQGGLINTNALAIQYDRTAQDPRDDSAIGLWNRLLNDNFNGDSWIVTSKNLRLDSTRPGFVIEKVLPTGTYIAAIVTEPKPQHQTMLQGQPVDNQALENAISALNSGRSRGQQKVFVLRVVGTQMIAFKVTVDEPSLMPLTEDFMDVKIHGVNTGQIFDQIMNANVLEP</sequence>
<dbReference type="Proteomes" id="UP000002035">
    <property type="component" value="Unassembled WGS sequence"/>
</dbReference>
<dbReference type="RefSeq" id="XP_002850977.1">
    <property type="nucleotide sequence ID" value="XM_002850931.1"/>
</dbReference>
<protein>
    <submittedName>
        <fullName evidence="1">Uncharacterized protein</fullName>
    </submittedName>
</protein>
<organism evidence="1 2">
    <name type="scientific">Arthroderma otae (strain ATCC MYA-4605 / CBS 113480)</name>
    <name type="common">Microsporum canis</name>
    <dbReference type="NCBI Taxonomy" id="554155"/>
    <lineage>
        <taxon>Eukaryota</taxon>
        <taxon>Fungi</taxon>
        <taxon>Dikarya</taxon>
        <taxon>Ascomycota</taxon>
        <taxon>Pezizomycotina</taxon>
        <taxon>Eurotiomycetes</taxon>
        <taxon>Eurotiomycetidae</taxon>
        <taxon>Onygenales</taxon>
        <taxon>Arthrodermataceae</taxon>
        <taxon>Microsporum</taxon>
    </lineage>
</organism>
<dbReference type="EMBL" id="DS995701">
    <property type="protein sequence ID" value="EEQ28193.1"/>
    <property type="molecule type" value="Genomic_DNA"/>
</dbReference>
<gene>
    <name evidence="1" type="ORF">MCYG_01081</name>
</gene>
<accession>C5FEF9</accession>
<keyword evidence="2" id="KW-1185">Reference proteome</keyword>
<evidence type="ECO:0000313" key="1">
    <source>
        <dbReference type="EMBL" id="EEQ28193.1"/>
    </source>
</evidence>
<name>C5FEF9_ARTOC</name>
<reference evidence="2" key="1">
    <citation type="journal article" date="2012" name="MBio">
        <title>Comparative genome analysis of Trichophyton rubrum and related dermatophytes reveals candidate genes involved in infection.</title>
        <authorList>
            <person name="Martinez D.A."/>
            <person name="Oliver B.G."/>
            <person name="Graeser Y."/>
            <person name="Goldberg J.M."/>
            <person name="Li W."/>
            <person name="Martinez-Rossi N.M."/>
            <person name="Monod M."/>
            <person name="Shelest E."/>
            <person name="Barton R.C."/>
            <person name="Birch E."/>
            <person name="Brakhage A.A."/>
            <person name="Chen Z."/>
            <person name="Gurr S.J."/>
            <person name="Heiman D."/>
            <person name="Heitman J."/>
            <person name="Kosti I."/>
            <person name="Rossi A."/>
            <person name="Saif S."/>
            <person name="Samalova M."/>
            <person name="Saunders C.W."/>
            <person name="Shea T."/>
            <person name="Summerbell R.C."/>
            <person name="Xu J."/>
            <person name="Young S."/>
            <person name="Zeng Q."/>
            <person name="Birren B.W."/>
            <person name="Cuomo C.A."/>
            <person name="White T.C."/>
        </authorList>
    </citation>
    <scope>NUCLEOTIDE SEQUENCE [LARGE SCALE GENOMIC DNA]</scope>
    <source>
        <strain evidence="2">ATCC MYA-4605 / CBS 113480</strain>
    </source>
</reference>
<evidence type="ECO:0000313" key="2">
    <source>
        <dbReference type="Proteomes" id="UP000002035"/>
    </source>
</evidence>